<reference evidence="3" key="2">
    <citation type="journal article" date="2019" name="IMA Fungus">
        <title>Genome sequencing and comparison of five Tilletia species to identify candidate genes for the detection of regulated species infecting wheat.</title>
        <authorList>
            <person name="Nguyen H.D.T."/>
            <person name="Sultana T."/>
            <person name="Kesanakurti P."/>
            <person name="Hambleton S."/>
        </authorList>
    </citation>
    <scope>NUCLEOTIDE SEQUENCE</scope>
    <source>
        <strain evidence="3">DAOMC 238032</strain>
    </source>
</reference>
<sequence length="82" mass="8834">MTSAPRSSLHPQLTTTFQDPSLTQPRQLVTGPESGCSMQQHMAHGEVGSTRPQHSERTKLFLLSSPLSLASTCCYSSSAETV</sequence>
<dbReference type="AlphaFoldDB" id="A0A177UD53"/>
<evidence type="ECO:0000313" key="2">
    <source>
        <dbReference type="EMBL" id="CAD6903752.1"/>
    </source>
</evidence>
<name>A0A177UD53_9BASI</name>
<proteinExistence type="predicted"/>
<accession>A0A177UD53</accession>
<protein>
    <submittedName>
        <fullName evidence="3">Uncharacterized protein</fullName>
    </submittedName>
</protein>
<keyword evidence="5" id="KW-1185">Reference proteome</keyword>
<dbReference type="Proteomes" id="UP000077671">
    <property type="component" value="Unassembled WGS sequence"/>
</dbReference>
<evidence type="ECO:0000256" key="1">
    <source>
        <dbReference type="SAM" id="MobiDB-lite"/>
    </source>
</evidence>
<feature type="compositionally biased region" description="Polar residues" evidence="1">
    <location>
        <begin position="1"/>
        <end position="27"/>
    </location>
</feature>
<reference evidence="2" key="3">
    <citation type="submission" date="2020-10" db="EMBL/GenBank/DDBJ databases">
        <authorList>
            <person name="Sedaghatjoo S."/>
        </authorList>
    </citation>
    <scope>NUCLEOTIDE SEQUENCE</scope>
    <source>
        <strain evidence="2">AZH3</strain>
    </source>
</reference>
<organism evidence="3 4">
    <name type="scientific">Tilletia caries</name>
    <name type="common">wheat bunt fungus</name>
    <dbReference type="NCBI Taxonomy" id="13290"/>
    <lineage>
        <taxon>Eukaryota</taxon>
        <taxon>Fungi</taxon>
        <taxon>Dikarya</taxon>
        <taxon>Basidiomycota</taxon>
        <taxon>Ustilaginomycotina</taxon>
        <taxon>Exobasidiomycetes</taxon>
        <taxon>Tilletiales</taxon>
        <taxon>Tilletiaceae</taxon>
        <taxon>Tilletia</taxon>
    </lineage>
</organism>
<dbReference type="EMBL" id="LWDD02004018">
    <property type="protein sequence ID" value="KAE8235939.1"/>
    <property type="molecule type" value="Genomic_DNA"/>
</dbReference>
<dbReference type="Proteomes" id="UP000836402">
    <property type="component" value="Unassembled WGS sequence"/>
</dbReference>
<evidence type="ECO:0000313" key="3">
    <source>
        <dbReference type="EMBL" id="KAE8235939.1"/>
    </source>
</evidence>
<evidence type="ECO:0000313" key="5">
    <source>
        <dbReference type="Proteomes" id="UP000836402"/>
    </source>
</evidence>
<feature type="region of interest" description="Disordered" evidence="1">
    <location>
        <begin position="1"/>
        <end position="55"/>
    </location>
</feature>
<evidence type="ECO:0000313" key="4">
    <source>
        <dbReference type="Proteomes" id="UP000077671"/>
    </source>
</evidence>
<reference evidence="3" key="1">
    <citation type="submission" date="2016-04" db="EMBL/GenBank/DDBJ databases">
        <authorList>
            <person name="Nguyen H.D."/>
            <person name="Kesanakurti P."/>
            <person name="Cullis J."/>
            <person name="Levesque C.A."/>
            <person name="Hambleton S."/>
        </authorList>
    </citation>
    <scope>NUCLEOTIDE SEQUENCE</scope>
    <source>
        <strain evidence="3">DAOMC 238032</strain>
    </source>
</reference>
<gene>
    <name evidence="3" type="ORF">A4X03_0g9603</name>
    <name evidence="2" type="ORF">JKIAZH3_G3253</name>
</gene>
<comment type="caution">
    <text evidence="3">The sequence shown here is derived from an EMBL/GenBank/DDBJ whole genome shotgun (WGS) entry which is preliminary data.</text>
</comment>
<dbReference type="EMBL" id="CAJHJG010000560">
    <property type="protein sequence ID" value="CAD6903752.1"/>
    <property type="molecule type" value="Genomic_DNA"/>
</dbReference>